<protein>
    <submittedName>
        <fullName evidence="4">Glycosyltransferase</fullName>
    </submittedName>
</protein>
<dbReference type="PANTHER" id="PTHR46401">
    <property type="entry name" value="GLYCOSYLTRANSFERASE WBBK-RELATED"/>
    <property type="match status" value="1"/>
</dbReference>
<dbReference type="EMBL" id="SRZA01000015">
    <property type="protein sequence ID" value="TGY06196.1"/>
    <property type="molecule type" value="Genomic_DNA"/>
</dbReference>
<proteinExistence type="predicted"/>
<dbReference type="RefSeq" id="WP_136013981.1">
    <property type="nucleotide sequence ID" value="NZ_CAJTBC010000009.1"/>
</dbReference>
<evidence type="ECO:0000313" key="4">
    <source>
        <dbReference type="EMBL" id="TGY06196.1"/>
    </source>
</evidence>
<dbReference type="GO" id="GO:0009103">
    <property type="term" value="P:lipopolysaccharide biosynthetic process"/>
    <property type="evidence" value="ECO:0007669"/>
    <property type="project" value="TreeGrafter"/>
</dbReference>
<evidence type="ECO:0000256" key="1">
    <source>
        <dbReference type="ARBA" id="ARBA00022679"/>
    </source>
</evidence>
<dbReference type="PANTHER" id="PTHR46401:SF2">
    <property type="entry name" value="GLYCOSYLTRANSFERASE WBBK-RELATED"/>
    <property type="match status" value="1"/>
</dbReference>
<dbReference type="SUPFAM" id="SSF53756">
    <property type="entry name" value="UDP-Glycosyltransferase/glycogen phosphorylase"/>
    <property type="match status" value="1"/>
</dbReference>
<gene>
    <name evidence="4" type="ORF">E5356_07245</name>
</gene>
<dbReference type="Pfam" id="PF13579">
    <property type="entry name" value="Glyco_trans_4_4"/>
    <property type="match status" value="1"/>
</dbReference>
<dbReference type="InterPro" id="IPR028098">
    <property type="entry name" value="Glyco_trans_4-like_N"/>
</dbReference>
<name>A0A4S2AXB1_9BACE</name>
<dbReference type="Proteomes" id="UP000305751">
    <property type="component" value="Unassembled WGS sequence"/>
</dbReference>
<evidence type="ECO:0000313" key="5">
    <source>
        <dbReference type="Proteomes" id="UP000305751"/>
    </source>
</evidence>
<accession>A0A4S2AXB1</accession>
<dbReference type="AlphaFoldDB" id="A0A4S2AXB1"/>
<dbReference type="InterPro" id="IPR001296">
    <property type="entry name" value="Glyco_trans_1"/>
</dbReference>
<evidence type="ECO:0000259" key="2">
    <source>
        <dbReference type="Pfam" id="PF00534"/>
    </source>
</evidence>
<dbReference type="Pfam" id="PF00534">
    <property type="entry name" value="Glycos_transf_1"/>
    <property type="match status" value="1"/>
</dbReference>
<keyword evidence="1 4" id="KW-0808">Transferase</keyword>
<feature type="domain" description="Glycosyl transferase family 1" evidence="2">
    <location>
        <begin position="179"/>
        <end position="341"/>
    </location>
</feature>
<comment type="caution">
    <text evidence="4">The sequence shown here is derived from an EMBL/GenBank/DDBJ whole genome shotgun (WGS) entry which is preliminary data.</text>
</comment>
<keyword evidence="5" id="KW-1185">Reference proteome</keyword>
<feature type="domain" description="Glycosyltransferase subfamily 4-like N-terminal" evidence="3">
    <location>
        <begin position="16"/>
        <end position="171"/>
    </location>
</feature>
<reference evidence="4 5" key="1">
    <citation type="submission" date="2019-04" db="EMBL/GenBank/DDBJ databases">
        <title>Microbes associate with the intestines of laboratory mice.</title>
        <authorList>
            <person name="Navarre W."/>
            <person name="Wong E."/>
            <person name="Huang K."/>
            <person name="Tropini C."/>
            <person name="Ng K."/>
            <person name="Yu B."/>
        </authorList>
    </citation>
    <scope>NUCLEOTIDE SEQUENCE [LARGE SCALE GENOMIC DNA]</scope>
    <source>
        <strain evidence="4 5">NM70_E10</strain>
    </source>
</reference>
<dbReference type="Gene3D" id="3.40.50.2000">
    <property type="entry name" value="Glycogen Phosphorylase B"/>
    <property type="match status" value="2"/>
</dbReference>
<organism evidence="4 5">
    <name type="scientific">Bacteroides acidifaciens</name>
    <dbReference type="NCBI Taxonomy" id="85831"/>
    <lineage>
        <taxon>Bacteria</taxon>
        <taxon>Pseudomonadati</taxon>
        <taxon>Bacteroidota</taxon>
        <taxon>Bacteroidia</taxon>
        <taxon>Bacteroidales</taxon>
        <taxon>Bacteroidaceae</taxon>
        <taxon>Bacteroides</taxon>
    </lineage>
</organism>
<sequence>MIRIVHFITSIDRKSGGPATYMELLSKYLGQLVELHVVTAKTDNDVELECAVVHEVSCVRMTDLYTLRKQWRVLMDTIRPDVVHLNGIWEPQSWIVQHEAQKRGIRVVITPHGMMEPWCVHHKAWKKKLALALYQRRSIREAECLHATTEIEKKNMLLWGEKTPIEIIPLGIGVDRIEVKKNWDKRRKILFLSRVHEKKGIEFLLEAVLRLKDRLVGWQVIIAGEGESSYVSTLKDFVQKSAIQDIVRFVGGVYNEEKWELYRSVDFFVLPTYCENFGYVIAEALATGTPVITTQETPWKALEEYHCGHWVSLSIETVTDAIDDMIGKNSKELECMGKSARRLIEMRCNSATVAQSMTELYNKILQ</sequence>
<dbReference type="GO" id="GO:0016757">
    <property type="term" value="F:glycosyltransferase activity"/>
    <property type="evidence" value="ECO:0007669"/>
    <property type="project" value="InterPro"/>
</dbReference>
<evidence type="ECO:0000259" key="3">
    <source>
        <dbReference type="Pfam" id="PF13579"/>
    </source>
</evidence>